<name>A0A7N1A8R1_KALFE</name>
<proteinExistence type="predicted"/>
<dbReference type="EnsemblPlants" id="Kaladp0517s0007.1.v1.1">
    <property type="protein sequence ID" value="Kaladp0517s0007.1.v1.1.CDS.1"/>
    <property type="gene ID" value="Kaladp0517s0007.v1.1"/>
</dbReference>
<dbReference type="AlphaFoldDB" id="A0A7N1A8R1"/>
<dbReference type="Gramene" id="Kaladp0517s0007.1.v1.1">
    <property type="protein sequence ID" value="Kaladp0517s0007.1.v1.1.CDS.1"/>
    <property type="gene ID" value="Kaladp0517s0007.v1.1"/>
</dbReference>
<protein>
    <submittedName>
        <fullName evidence="2">Uncharacterized protein</fullName>
    </submittedName>
</protein>
<accession>A0A7N1A8R1</accession>
<organism evidence="2 3">
    <name type="scientific">Kalanchoe fedtschenkoi</name>
    <name type="common">Lavender scallops</name>
    <name type="synonym">South American air plant</name>
    <dbReference type="NCBI Taxonomy" id="63787"/>
    <lineage>
        <taxon>Eukaryota</taxon>
        <taxon>Viridiplantae</taxon>
        <taxon>Streptophyta</taxon>
        <taxon>Embryophyta</taxon>
        <taxon>Tracheophyta</taxon>
        <taxon>Spermatophyta</taxon>
        <taxon>Magnoliopsida</taxon>
        <taxon>eudicotyledons</taxon>
        <taxon>Gunneridae</taxon>
        <taxon>Pentapetalae</taxon>
        <taxon>Saxifragales</taxon>
        <taxon>Crassulaceae</taxon>
        <taxon>Kalanchoe</taxon>
    </lineage>
</organism>
<dbReference type="PANTHER" id="PTHR35121:SF2">
    <property type="entry name" value="SWIM-TYPE DOMAIN-CONTAINING PROTEIN"/>
    <property type="match status" value="1"/>
</dbReference>
<dbReference type="PANTHER" id="PTHR35121">
    <property type="entry name" value="HOMEODOMAIN PROTEIN 8, PUTATIVE-RELATED"/>
    <property type="match status" value="1"/>
</dbReference>
<sequence>MAASGEFFRCPMDGCLSGPDGLIDRRPYHRNCKCELHKSRKHNCPAGSTAAKKGGVVSYPIRRSWSEGCLALSALSSPGYVSPAAADALAGKSKNDFQPGSSSDDDDLFPRINLQN</sequence>
<evidence type="ECO:0000313" key="3">
    <source>
        <dbReference type="Proteomes" id="UP000594263"/>
    </source>
</evidence>
<evidence type="ECO:0000313" key="2">
    <source>
        <dbReference type="EnsemblPlants" id="Kaladp0517s0007.1.v1.1.CDS.1"/>
    </source>
</evidence>
<dbReference type="Proteomes" id="UP000594263">
    <property type="component" value="Unplaced"/>
</dbReference>
<feature type="region of interest" description="Disordered" evidence="1">
    <location>
        <begin position="91"/>
        <end position="116"/>
    </location>
</feature>
<reference evidence="2" key="1">
    <citation type="submission" date="2021-01" db="UniProtKB">
        <authorList>
            <consortium name="EnsemblPlants"/>
        </authorList>
    </citation>
    <scope>IDENTIFICATION</scope>
</reference>
<evidence type="ECO:0000256" key="1">
    <source>
        <dbReference type="SAM" id="MobiDB-lite"/>
    </source>
</evidence>
<keyword evidence="3" id="KW-1185">Reference proteome</keyword>